<keyword evidence="1 2" id="KW-0238">DNA-binding</keyword>
<dbReference type="Gene3D" id="1.10.357.10">
    <property type="entry name" value="Tetracycline Repressor, domain 2"/>
    <property type="match status" value="1"/>
</dbReference>
<dbReference type="PRINTS" id="PR00455">
    <property type="entry name" value="HTHTETR"/>
</dbReference>
<dbReference type="HOGENOM" id="CLU_063824_1_1_9"/>
<dbReference type="Proteomes" id="UP000005876">
    <property type="component" value="Chromosome"/>
</dbReference>
<organism evidence="4 5">
    <name type="scientific">Paenibacillus terrae (strain HPL-003)</name>
    <dbReference type="NCBI Taxonomy" id="985665"/>
    <lineage>
        <taxon>Bacteria</taxon>
        <taxon>Bacillati</taxon>
        <taxon>Bacillota</taxon>
        <taxon>Bacilli</taxon>
        <taxon>Bacillales</taxon>
        <taxon>Paenibacillaceae</taxon>
        <taxon>Paenibacillus</taxon>
    </lineage>
</organism>
<dbReference type="PROSITE" id="PS50977">
    <property type="entry name" value="HTH_TETR_2"/>
    <property type="match status" value="1"/>
</dbReference>
<protein>
    <submittedName>
        <fullName evidence="4">Hth-type transcriptional regulator ycnc</fullName>
    </submittedName>
</protein>
<dbReference type="SUPFAM" id="SSF46689">
    <property type="entry name" value="Homeodomain-like"/>
    <property type="match status" value="1"/>
</dbReference>
<dbReference type="Pfam" id="PF00440">
    <property type="entry name" value="TetR_N"/>
    <property type="match status" value="1"/>
</dbReference>
<reference evidence="5" key="1">
    <citation type="submission" date="2011-11" db="EMBL/GenBank/DDBJ databases">
        <title>Complete sequence of Paenibacillus terrae HPL-003.</title>
        <authorList>
            <person name="Shin S.H."/>
            <person name="Kim S."/>
            <person name="Kim J.Y."/>
        </authorList>
    </citation>
    <scope>NUCLEOTIDE SEQUENCE [LARGE SCALE GENOMIC DNA]</scope>
    <source>
        <strain evidence="5">HPL-003</strain>
    </source>
</reference>
<reference key="2">
    <citation type="submission" date="2011-11" db="EMBL/GenBank/DDBJ databases">
        <authorList>
            <person name="Shin S.H."/>
            <person name="Kim S."/>
            <person name="Kim J.Y."/>
        </authorList>
    </citation>
    <scope>NUCLEOTIDE SEQUENCE</scope>
    <source>
        <strain>HPL-003</strain>
    </source>
</reference>
<dbReference type="InterPro" id="IPR050624">
    <property type="entry name" value="HTH-type_Tx_Regulator"/>
</dbReference>
<dbReference type="STRING" id="985665.HPL003_04625"/>
<evidence type="ECO:0000313" key="4">
    <source>
        <dbReference type="EMBL" id="AET57692.1"/>
    </source>
</evidence>
<feature type="DNA-binding region" description="H-T-H motif" evidence="2">
    <location>
        <begin position="25"/>
        <end position="44"/>
    </location>
</feature>
<dbReference type="OrthoDB" id="9812993at2"/>
<evidence type="ECO:0000256" key="1">
    <source>
        <dbReference type="ARBA" id="ARBA00023125"/>
    </source>
</evidence>
<dbReference type="KEGG" id="pta:HPL003_04625"/>
<dbReference type="GO" id="GO:0003677">
    <property type="term" value="F:DNA binding"/>
    <property type="evidence" value="ECO:0007669"/>
    <property type="project" value="UniProtKB-UniRule"/>
</dbReference>
<evidence type="ECO:0000259" key="3">
    <source>
        <dbReference type="PROSITE" id="PS50977"/>
    </source>
</evidence>
<dbReference type="EMBL" id="CP003107">
    <property type="protein sequence ID" value="AET57692.1"/>
    <property type="molecule type" value="Genomic_DNA"/>
</dbReference>
<proteinExistence type="predicted"/>
<reference evidence="4 5" key="3">
    <citation type="journal article" date="2012" name="J. Bacteriol.">
        <title>Genome Sequence of Paenibacillus terrae HPL-003, a Xylanase-Producing Bacterium Isolated from Soil Found in Forest Residue.</title>
        <authorList>
            <person name="Shin S.H."/>
            <person name="Kim S."/>
            <person name="Kim J.Y."/>
            <person name="Song H.Y."/>
            <person name="Cho S.J."/>
            <person name="Kim D.R."/>
            <person name="Lee K.I."/>
            <person name="Lim H.K."/>
            <person name="Park N.J."/>
            <person name="Hwang I.T."/>
            <person name="Yang K.S."/>
        </authorList>
    </citation>
    <scope>NUCLEOTIDE SEQUENCE [LARGE SCALE GENOMIC DNA]</scope>
    <source>
        <strain evidence="4 5">HPL-003</strain>
    </source>
</reference>
<dbReference type="PANTHER" id="PTHR43479:SF22">
    <property type="entry name" value="TRANSCRIPTIONAL REGULATOR, TETR FAMILY"/>
    <property type="match status" value="1"/>
</dbReference>
<dbReference type="InterPro" id="IPR009057">
    <property type="entry name" value="Homeodomain-like_sf"/>
</dbReference>
<feature type="domain" description="HTH tetR-type" evidence="3">
    <location>
        <begin position="2"/>
        <end position="62"/>
    </location>
</feature>
<dbReference type="InterPro" id="IPR001647">
    <property type="entry name" value="HTH_TetR"/>
</dbReference>
<dbReference type="AlphaFoldDB" id="G7VVQ3"/>
<gene>
    <name evidence="4" type="ordered locus">HPL003_04625</name>
</gene>
<dbReference type="PANTHER" id="PTHR43479">
    <property type="entry name" value="ACREF/ENVCD OPERON REPRESSOR-RELATED"/>
    <property type="match status" value="1"/>
</dbReference>
<name>G7VVQ3_PAETH</name>
<evidence type="ECO:0000313" key="5">
    <source>
        <dbReference type="Proteomes" id="UP000005876"/>
    </source>
</evidence>
<accession>G7VVQ3</accession>
<dbReference type="eggNOG" id="COG1309">
    <property type="taxonomic scope" value="Bacteria"/>
</dbReference>
<sequence length="301" mass="34963">MESKKNDILQAAIRLFSRKGYYSTSVEEIAKESGMAKASFYKYFQGKEELPLEMCIILENKIEQDIRALYSKPDLTNEDKLHGFVTLYLKNLVENKVYLMMDLPEPSMLIFQNEQLNSTFEQHEYKLYKWVRDSLIDVFGPDIEEYAWDMTFVLKSVVFEYIRFFADRMDDETIEQLTQFILFLSNSLAAASLNRTDSTPHLWSSPGWLPESNPSNPFDQGRQVNGLLHSLEDSILLSSWSSKEEKQEYQQIAALLKEEALKANPQTGLLKALFSYLEQRKELQKVCHLLKKLLNLAPPTE</sequence>
<dbReference type="RefSeq" id="WP_014278445.1">
    <property type="nucleotide sequence ID" value="NC_016641.1"/>
</dbReference>
<evidence type="ECO:0000256" key="2">
    <source>
        <dbReference type="PROSITE-ProRule" id="PRU00335"/>
    </source>
</evidence>